<proteinExistence type="predicted"/>
<evidence type="ECO:0000313" key="2">
    <source>
        <dbReference type="EMBL" id="RKQ58867.1"/>
    </source>
</evidence>
<accession>A0A495BDK3</accession>
<gene>
    <name evidence="2" type="ORF">C8E02_1843</name>
</gene>
<sequence length="71" mass="7664">MSHTIETTARRAAVTALLLFGGCLYLAYQESVPLALGWVIAAHLLLTLSAGVFKLSVVVVMACRHGRRHAM</sequence>
<feature type="transmembrane region" description="Helical" evidence="1">
    <location>
        <begin position="12"/>
        <end position="28"/>
    </location>
</feature>
<evidence type="ECO:0000256" key="1">
    <source>
        <dbReference type="SAM" id="Phobius"/>
    </source>
</evidence>
<dbReference type="AlphaFoldDB" id="A0A495BDK3"/>
<dbReference type="Proteomes" id="UP000279384">
    <property type="component" value="Unassembled WGS sequence"/>
</dbReference>
<name>A0A495BDK3_VOGIN</name>
<protein>
    <submittedName>
        <fullName evidence="2">Uncharacterized protein</fullName>
    </submittedName>
</protein>
<keyword evidence="1" id="KW-0472">Membrane</keyword>
<dbReference type="RefSeq" id="WP_120810508.1">
    <property type="nucleotide sequence ID" value="NZ_JAQQLB010000001.1"/>
</dbReference>
<reference evidence="2 3" key="1">
    <citation type="submission" date="2018-10" db="EMBL/GenBank/DDBJ databases">
        <title>Genomic Encyclopedia of Type Strains, Phase IV (KMG-IV): sequencing the most valuable type-strain genomes for metagenomic binning, comparative biology and taxonomic classification.</title>
        <authorList>
            <person name="Goeker M."/>
        </authorList>
    </citation>
    <scope>NUCLEOTIDE SEQUENCE [LARGE SCALE GENOMIC DNA]</scope>
    <source>
        <strain evidence="2 3">DSM 3303</strain>
    </source>
</reference>
<evidence type="ECO:0000313" key="3">
    <source>
        <dbReference type="Proteomes" id="UP000279384"/>
    </source>
</evidence>
<organism evidence="2 3">
    <name type="scientific">Vogesella indigofera</name>
    <name type="common">Pseudomonas indigofera</name>
    <dbReference type="NCBI Taxonomy" id="45465"/>
    <lineage>
        <taxon>Bacteria</taxon>
        <taxon>Pseudomonadati</taxon>
        <taxon>Pseudomonadota</taxon>
        <taxon>Betaproteobacteria</taxon>
        <taxon>Neisseriales</taxon>
        <taxon>Chromobacteriaceae</taxon>
        <taxon>Vogesella</taxon>
    </lineage>
</organism>
<feature type="transmembrane region" description="Helical" evidence="1">
    <location>
        <begin position="40"/>
        <end position="63"/>
    </location>
</feature>
<keyword evidence="1" id="KW-1133">Transmembrane helix</keyword>
<dbReference type="EMBL" id="RBID01000014">
    <property type="protein sequence ID" value="RKQ58867.1"/>
    <property type="molecule type" value="Genomic_DNA"/>
</dbReference>
<keyword evidence="1" id="KW-0812">Transmembrane</keyword>
<comment type="caution">
    <text evidence="2">The sequence shown here is derived from an EMBL/GenBank/DDBJ whole genome shotgun (WGS) entry which is preliminary data.</text>
</comment>